<evidence type="ECO:0000313" key="3">
    <source>
        <dbReference type="EMBL" id="GAA2215763.1"/>
    </source>
</evidence>
<name>A0ABP5PXN6_9ACTN</name>
<dbReference type="Proteomes" id="UP001499843">
    <property type="component" value="Unassembled WGS sequence"/>
</dbReference>
<dbReference type="PANTHER" id="PTHR43842:SF2">
    <property type="entry name" value="PROPIONYL-COA CARBOXYLASE BETA CHAIN, MITOCHONDRIAL"/>
    <property type="match status" value="1"/>
</dbReference>
<dbReference type="InterPro" id="IPR029045">
    <property type="entry name" value="ClpP/crotonase-like_dom_sf"/>
</dbReference>
<proteinExistence type="predicted"/>
<dbReference type="PROSITE" id="PS50989">
    <property type="entry name" value="COA_CT_CTER"/>
    <property type="match status" value="1"/>
</dbReference>
<dbReference type="PANTHER" id="PTHR43842">
    <property type="entry name" value="PROPIONYL-COA CARBOXYLASE BETA CHAIN"/>
    <property type="match status" value="1"/>
</dbReference>
<feature type="domain" description="CoA carboxyltransferase N-terminal" evidence="1">
    <location>
        <begin position="2"/>
        <end position="255"/>
    </location>
</feature>
<dbReference type="SUPFAM" id="SSF52096">
    <property type="entry name" value="ClpP/crotonase"/>
    <property type="match status" value="2"/>
</dbReference>
<accession>A0ABP5PXN6</accession>
<dbReference type="InterPro" id="IPR034733">
    <property type="entry name" value="AcCoA_carboxyl_beta"/>
</dbReference>
<evidence type="ECO:0000259" key="2">
    <source>
        <dbReference type="PROSITE" id="PS50989"/>
    </source>
</evidence>
<dbReference type="InterPro" id="IPR011763">
    <property type="entry name" value="COA_CT_C"/>
</dbReference>
<evidence type="ECO:0000313" key="4">
    <source>
        <dbReference type="Proteomes" id="UP001499843"/>
    </source>
</evidence>
<evidence type="ECO:0000259" key="1">
    <source>
        <dbReference type="PROSITE" id="PS50980"/>
    </source>
</evidence>
<comment type="caution">
    <text evidence="3">The sequence shown here is derived from an EMBL/GenBank/DDBJ whole genome shotgun (WGS) entry which is preliminary data.</text>
</comment>
<organism evidence="3 4">
    <name type="scientific">Nonomuraea monospora</name>
    <dbReference type="NCBI Taxonomy" id="568818"/>
    <lineage>
        <taxon>Bacteria</taxon>
        <taxon>Bacillati</taxon>
        <taxon>Actinomycetota</taxon>
        <taxon>Actinomycetes</taxon>
        <taxon>Streptosporangiales</taxon>
        <taxon>Streptosporangiaceae</taxon>
        <taxon>Nonomuraea</taxon>
    </lineage>
</organism>
<feature type="domain" description="CoA carboxyltransferase C-terminal" evidence="2">
    <location>
        <begin position="259"/>
        <end position="508"/>
    </location>
</feature>
<dbReference type="RefSeq" id="WP_344494749.1">
    <property type="nucleotide sequence ID" value="NZ_BAAAQX010000054.1"/>
</dbReference>
<reference evidence="4" key="1">
    <citation type="journal article" date="2019" name="Int. J. Syst. Evol. Microbiol.">
        <title>The Global Catalogue of Microorganisms (GCM) 10K type strain sequencing project: providing services to taxonomists for standard genome sequencing and annotation.</title>
        <authorList>
            <consortium name="The Broad Institute Genomics Platform"/>
            <consortium name="The Broad Institute Genome Sequencing Center for Infectious Disease"/>
            <person name="Wu L."/>
            <person name="Ma J."/>
        </authorList>
    </citation>
    <scope>NUCLEOTIDE SEQUENCE [LARGE SCALE GENOMIC DNA]</scope>
    <source>
        <strain evidence="4">JCM 16114</strain>
    </source>
</reference>
<keyword evidence="4" id="KW-1185">Reference proteome</keyword>
<evidence type="ECO:0008006" key="5">
    <source>
        <dbReference type="Google" id="ProtNLM"/>
    </source>
</evidence>
<sequence length="508" mass="54249">MWDPELAELERRRELAERMGGAERVARQHATGRLTIRERLAALTDSWQEIGALAGRATDGGFTPSNVIIGRARVDGRRIVVAGDDFTVRGGAADAAIHEKQILAERMAGELRVPLVRLIDGTGGGGSVKQLEDHGRTYVPYNPGWDQVVANLGRVPVIALALGPVAGLGAARLVTSHVSIMVKELSQVFIAGPAVVEAGMGESVTKEELGGWRAVSAAGTVDLVAGSEAEAFELARKVLAYLPQSAWQPPPVLADPADDAGRAAPELREIVPRDRRRPYDMRRVLDLVFDTGSVLELGRRFAPSIITALARLDGRPVAVLASDPRVYGGGMTAAGADKTARFVDLAETFHLPVVHLVDQPGFVIGTAAERAGTIRRGARALAAVYQSTVPWASVLVRRVFGVAGAAHRPHSRYSLRVAWPSGDWGSLPIEGGLEVAFKRMLAEAGEEAAALKAEIAERLEAVRSPFRTAEAFLVEDIIDPAGTRPVLTEWVHDAYATLDLGPNPAARP</sequence>
<dbReference type="EMBL" id="BAAAQX010000054">
    <property type="protein sequence ID" value="GAA2215763.1"/>
    <property type="molecule type" value="Genomic_DNA"/>
</dbReference>
<dbReference type="InterPro" id="IPR051047">
    <property type="entry name" value="AccD/PCCB"/>
</dbReference>
<dbReference type="Gene3D" id="3.90.226.10">
    <property type="entry name" value="2-enoyl-CoA Hydratase, Chain A, domain 1"/>
    <property type="match status" value="2"/>
</dbReference>
<protein>
    <recommendedName>
        <fullName evidence="5">Methylmalonyl-CoA carboxyltransferase</fullName>
    </recommendedName>
</protein>
<dbReference type="PROSITE" id="PS50980">
    <property type="entry name" value="COA_CT_NTER"/>
    <property type="match status" value="1"/>
</dbReference>
<gene>
    <name evidence="3" type="ORF">GCM10009850_112310</name>
</gene>
<dbReference type="Pfam" id="PF01039">
    <property type="entry name" value="Carboxyl_trans"/>
    <property type="match status" value="1"/>
</dbReference>
<dbReference type="InterPro" id="IPR011762">
    <property type="entry name" value="COA_CT_N"/>
</dbReference>